<accession>A0A124E7V8</accession>
<reference evidence="9" key="2">
    <citation type="submission" date="2016-02" db="EMBL/GenBank/DDBJ databases">
        <title>Draft genome sequence of five rapidly growing Mycobacterium species.</title>
        <authorList>
            <person name="Katahira K."/>
            <person name="Gotou Y."/>
            <person name="Iida K."/>
            <person name="Ogura Y."/>
            <person name="Hayashi T."/>
        </authorList>
    </citation>
    <scope>NUCLEOTIDE SEQUENCE [LARGE SCALE GENOMIC DNA]</scope>
    <source>
        <strain evidence="9">JCM6362</strain>
    </source>
</reference>
<name>A0A124E7V8_MYCTH</name>
<evidence type="ECO:0000313" key="9">
    <source>
        <dbReference type="Proteomes" id="UP000069654"/>
    </source>
</evidence>
<evidence type="ECO:0000256" key="6">
    <source>
        <dbReference type="ARBA" id="ARBA00023136"/>
    </source>
</evidence>
<sequence>MWTSKAKDSAILTRLARAWIPLVMVVVVAIGGFAVWRIRGIFGSEQLPTYAGSTSVDTDKANPKRVRYEIFGAPGTVADINYIDAEGDPHQVNGATLPWSIEIVTNSPAMAGNVLAQGDSDFIGCRIVSDGVVKDERTTQRVSAYVYCFTKSA</sequence>
<dbReference type="InterPro" id="IPR038468">
    <property type="entry name" value="MmpS_C"/>
</dbReference>
<dbReference type="InterPro" id="IPR008693">
    <property type="entry name" value="MmpS"/>
</dbReference>
<keyword evidence="4 7" id="KW-0812">Transmembrane</keyword>
<keyword evidence="3" id="KW-1003">Cell membrane</keyword>
<evidence type="ECO:0000313" key="8">
    <source>
        <dbReference type="EMBL" id="GAT13795.1"/>
    </source>
</evidence>
<proteinExistence type="inferred from homology"/>
<organism evidence="8 9">
    <name type="scientific">Mycolicibacterium thermoresistibile</name>
    <name type="common">Mycobacterium thermoresistibile</name>
    <dbReference type="NCBI Taxonomy" id="1797"/>
    <lineage>
        <taxon>Bacteria</taxon>
        <taxon>Bacillati</taxon>
        <taxon>Actinomycetota</taxon>
        <taxon>Actinomycetes</taxon>
        <taxon>Mycobacteriales</taxon>
        <taxon>Mycobacteriaceae</taxon>
        <taxon>Mycolicibacterium</taxon>
    </lineage>
</organism>
<dbReference type="OMA" id="DFIGCRI"/>
<keyword evidence="6 7" id="KW-0472">Membrane</keyword>
<keyword evidence="5 7" id="KW-1133">Transmembrane helix</keyword>
<evidence type="ECO:0000256" key="1">
    <source>
        <dbReference type="ARBA" id="ARBA00004236"/>
    </source>
</evidence>
<evidence type="ECO:0000256" key="2">
    <source>
        <dbReference type="ARBA" id="ARBA00007531"/>
    </source>
</evidence>
<comment type="subcellular location">
    <subcellularLocation>
        <location evidence="1">Cell membrane</location>
    </subcellularLocation>
</comment>
<protein>
    <submittedName>
        <fullName evidence="8">Membrane protein mmpS4</fullName>
    </submittedName>
</protein>
<comment type="similarity">
    <text evidence="2">Belongs to the MmpS family.</text>
</comment>
<evidence type="ECO:0000256" key="4">
    <source>
        <dbReference type="ARBA" id="ARBA00022692"/>
    </source>
</evidence>
<feature type="transmembrane region" description="Helical" evidence="7">
    <location>
        <begin position="18"/>
        <end position="36"/>
    </location>
</feature>
<reference evidence="8 9" key="1">
    <citation type="journal article" date="2016" name="Genome Announc.">
        <title>Draft Genome Sequences of Five Rapidly Growing Mycobacterium Species, M. thermoresistibile, M. fortuitum subsp. acetamidolyticum, M. canariasense, M. brisbanense, and M. novocastrense.</title>
        <authorList>
            <person name="Katahira K."/>
            <person name="Ogura Y."/>
            <person name="Gotoh Y."/>
            <person name="Hayashi T."/>
        </authorList>
    </citation>
    <scope>NUCLEOTIDE SEQUENCE [LARGE SCALE GENOMIC DNA]</scope>
    <source>
        <strain evidence="8 9">JCM6362</strain>
    </source>
</reference>
<comment type="caution">
    <text evidence="8">The sequence shown here is derived from an EMBL/GenBank/DDBJ whole genome shotgun (WGS) entry which is preliminary data.</text>
</comment>
<dbReference type="Proteomes" id="UP000069654">
    <property type="component" value="Unassembled WGS sequence"/>
</dbReference>
<dbReference type="AlphaFoldDB" id="A0A124E7V8"/>
<evidence type="ECO:0000256" key="5">
    <source>
        <dbReference type="ARBA" id="ARBA00022989"/>
    </source>
</evidence>
<evidence type="ECO:0000256" key="3">
    <source>
        <dbReference type="ARBA" id="ARBA00022475"/>
    </source>
</evidence>
<gene>
    <name evidence="8" type="ORF">RMCT_0766</name>
</gene>
<dbReference type="EMBL" id="BCTB01000004">
    <property type="protein sequence ID" value="GAT13795.1"/>
    <property type="molecule type" value="Genomic_DNA"/>
</dbReference>
<evidence type="ECO:0000256" key="7">
    <source>
        <dbReference type="SAM" id="Phobius"/>
    </source>
</evidence>
<dbReference type="Pfam" id="PF05423">
    <property type="entry name" value="Mycobact_memb"/>
    <property type="match status" value="1"/>
</dbReference>
<dbReference type="GO" id="GO:0005886">
    <property type="term" value="C:plasma membrane"/>
    <property type="evidence" value="ECO:0007669"/>
    <property type="project" value="UniProtKB-SubCell"/>
</dbReference>
<dbReference type="Gene3D" id="2.60.40.2880">
    <property type="entry name" value="MmpS1-5, C-terminal soluble domain"/>
    <property type="match status" value="1"/>
</dbReference>
<dbReference type="STRING" id="1797.RMCT_0766"/>